<name>A0ABP5KSY6_9ACTN</name>
<evidence type="ECO:0000256" key="4">
    <source>
        <dbReference type="SAM" id="MobiDB-lite"/>
    </source>
</evidence>
<dbReference type="PANTHER" id="PTHR30461:SF2">
    <property type="entry name" value="SERINE RECOMBINASE PINE-RELATED"/>
    <property type="match status" value="1"/>
</dbReference>
<dbReference type="InterPro" id="IPR025827">
    <property type="entry name" value="Zn_ribbon_recom_dom"/>
</dbReference>
<dbReference type="Pfam" id="PF07508">
    <property type="entry name" value="Recombinase"/>
    <property type="match status" value="1"/>
</dbReference>
<evidence type="ECO:0000256" key="3">
    <source>
        <dbReference type="SAM" id="Coils"/>
    </source>
</evidence>
<dbReference type="InterPro" id="IPR038109">
    <property type="entry name" value="DNA_bind_recomb_sf"/>
</dbReference>
<evidence type="ECO:0000259" key="5">
    <source>
        <dbReference type="PROSITE" id="PS51737"/>
    </source>
</evidence>
<proteinExistence type="predicted"/>
<evidence type="ECO:0000256" key="1">
    <source>
        <dbReference type="ARBA" id="ARBA00023125"/>
    </source>
</evidence>
<evidence type="ECO:0000313" key="6">
    <source>
        <dbReference type="EMBL" id="GAA2136988.1"/>
    </source>
</evidence>
<keyword evidence="2" id="KW-0233">DNA recombination</keyword>
<evidence type="ECO:0000313" key="7">
    <source>
        <dbReference type="Proteomes" id="UP001422759"/>
    </source>
</evidence>
<comment type="caution">
    <text evidence="6">The sequence shown here is derived from an EMBL/GenBank/DDBJ whole genome shotgun (WGS) entry which is preliminary data.</text>
</comment>
<reference evidence="7" key="1">
    <citation type="journal article" date="2019" name="Int. J. Syst. Evol. Microbiol.">
        <title>The Global Catalogue of Microorganisms (GCM) 10K type strain sequencing project: providing services to taxonomists for standard genome sequencing and annotation.</title>
        <authorList>
            <consortium name="The Broad Institute Genomics Platform"/>
            <consortium name="The Broad Institute Genome Sequencing Center for Infectious Disease"/>
            <person name="Wu L."/>
            <person name="Ma J."/>
        </authorList>
    </citation>
    <scope>NUCLEOTIDE SEQUENCE [LARGE SCALE GENOMIC DNA]</scope>
    <source>
        <strain evidence="7">JCM 14560</strain>
    </source>
</reference>
<keyword evidence="1" id="KW-0238">DNA-binding</keyword>
<organism evidence="6 7">
    <name type="scientific">Kitasatospora kazusensis</name>
    <dbReference type="NCBI Taxonomy" id="407974"/>
    <lineage>
        <taxon>Bacteria</taxon>
        <taxon>Bacillati</taxon>
        <taxon>Actinomycetota</taxon>
        <taxon>Actinomycetes</taxon>
        <taxon>Kitasatosporales</taxon>
        <taxon>Streptomycetaceae</taxon>
        <taxon>Kitasatospora</taxon>
    </lineage>
</organism>
<dbReference type="PROSITE" id="PS51737">
    <property type="entry name" value="RECOMBINASE_DNA_BIND"/>
    <property type="match status" value="1"/>
</dbReference>
<keyword evidence="7" id="KW-1185">Reference proteome</keyword>
<dbReference type="RefSeq" id="WP_344462452.1">
    <property type="nucleotide sequence ID" value="NZ_BAAANT010000007.1"/>
</dbReference>
<dbReference type="EMBL" id="BAAANT010000007">
    <property type="protein sequence ID" value="GAA2136988.1"/>
    <property type="molecule type" value="Genomic_DNA"/>
</dbReference>
<dbReference type="Pfam" id="PF13408">
    <property type="entry name" value="Zn_ribbon_recom"/>
    <property type="match status" value="1"/>
</dbReference>
<evidence type="ECO:0000256" key="2">
    <source>
        <dbReference type="ARBA" id="ARBA00023172"/>
    </source>
</evidence>
<feature type="domain" description="Recombinase" evidence="5">
    <location>
        <begin position="2"/>
        <end position="108"/>
    </location>
</feature>
<protein>
    <recommendedName>
        <fullName evidence="5">Recombinase domain-containing protein</fullName>
    </recommendedName>
</protein>
<feature type="region of interest" description="Disordered" evidence="4">
    <location>
        <begin position="1"/>
        <end position="20"/>
    </location>
</feature>
<dbReference type="Proteomes" id="UP001422759">
    <property type="component" value="Unassembled WGS sequence"/>
</dbReference>
<dbReference type="InterPro" id="IPR050639">
    <property type="entry name" value="SSR_resolvase"/>
</dbReference>
<dbReference type="Gene3D" id="3.90.1750.20">
    <property type="entry name" value="Putative Large Serine Recombinase, Chain B, Domain 2"/>
    <property type="match status" value="1"/>
</dbReference>
<feature type="coiled-coil region" evidence="3">
    <location>
        <begin position="185"/>
        <end position="247"/>
    </location>
</feature>
<accession>A0ABP5KSY6</accession>
<gene>
    <name evidence="6" type="ORF">GCM10009760_16940</name>
</gene>
<dbReference type="InterPro" id="IPR011109">
    <property type="entry name" value="DNA_bind_recombinase_dom"/>
</dbReference>
<sequence>MPRQYGFDDIDGTRLREAEVPPVREAASRRAAGSTKADIAKWMNAQGYRGTRGAEWNSMTVGRLLRSPMIAGLAEDAGGKLTETGKPRIITAEEFLELRALDEREAPAPAQDAYDYAFTGGLAVCGLCQQPLTASRSNSDAPGYRCTSGCGKVRIDAELLEEHVAEYLLARLLLRGTQEALEGARQEIAAEAAAAKARIKELKGAAGQLARDYLDAKVSRATLHEVERQTKAETKKLQTRLRFLEQAIAAPRIHDVDKAISWWEHAPGKSKRGIASLFLTKIEVFQASAKGIRTIEPGRVVLDWRSPGKPSSAAH</sequence>
<keyword evidence="3" id="KW-0175">Coiled coil</keyword>
<dbReference type="PANTHER" id="PTHR30461">
    <property type="entry name" value="DNA-INVERTASE FROM LAMBDOID PROPHAGE"/>
    <property type="match status" value="1"/>
</dbReference>